<feature type="transmembrane region" description="Helical" evidence="2">
    <location>
        <begin position="108"/>
        <end position="125"/>
    </location>
</feature>
<feature type="transmembrane region" description="Helical" evidence="2">
    <location>
        <begin position="23"/>
        <end position="42"/>
    </location>
</feature>
<keyword evidence="2" id="KW-0472">Membrane</keyword>
<feature type="transmembrane region" description="Helical" evidence="2">
    <location>
        <begin position="364"/>
        <end position="387"/>
    </location>
</feature>
<dbReference type="Proteomes" id="UP000292235">
    <property type="component" value="Chromosome"/>
</dbReference>
<gene>
    <name evidence="4" type="ORF">EKD16_10185</name>
</gene>
<dbReference type="Pfam" id="PF04235">
    <property type="entry name" value="DUF418"/>
    <property type="match status" value="1"/>
</dbReference>
<reference evidence="4 5" key="1">
    <citation type="submission" date="2019-02" db="EMBL/GenBank/DDBJ databases">
        <authorList>
            <person name="Khodamoradi S."/>
            <person name="Hahnke R.L."/>
            <person name="Kaempfer P."/>
            <person name="Schumann P."/>
            <person name="Rohde M."/>
            <person name="Steinert M."/>
            <person name="Luzhetskyy A."/>
            <person name="Wink J."/>
            <person name="Ruckert C."/>
        </authorList>
    </citation>
    <scope>NUCLEOTIDE SEQUENCE [LARGE SCALE GENOMIC DNA]</scope>
    <source>
        <strain evidence="4 5">M2</strain>
    </source>
</reference>
<dbReference type="InterPro" id="IPR052529">
    <property type="entry name" value="Bact_Transport_Assoc"/>
</dbReference>
<keyword evidence="5" id="KW-1185">Reference proteome</keyword>
<dbReference type="PANTHER" id="PTHR30590:SF2">
    <property type="entry name" value="INNER MEMBRANE PROTEIN"/>
    <property type="match status" value="1"/>
</dbReference>
<evidence type="ECO:0000313" key="4">
    <source>
        <dbReference type="EMBL" id="QBI53823.1"/>
    </source>
</evidence>
<feature type="transmembrane region" description="Helical" evidence="2">
    <location>
        <begin position="214"/>
        <end position="243"/>
    </location>
</feature>
<evidence type="ECO:0000256" key="1">
    <source>
        <dbReference type="SAM" id="MobiDB-lite"/>
    </source>
</evidence>
<evidence type="ECO:0000259" key="3">
    <source>
        <dbReference type="Pfam" id="PF04235"/>
    </source>
</evidence>
<evidence type="ECO:0000313" key="5">
    <source>
        <dbReference type="Proteomes" id="UP000292235"/>
    </source>
</evidence>
<feature type="transmembrane region" description="Helical" evidence="2">
    <location>
        <begin position="62"/>
        <end position="88"/>
    </location>
</feature>
<protein>
    <recommendedName>
        <fullName evidence="3">DUF418 domain-containing protein</fullName>
    </recommendedName>
</protein>
<dbReference type="InterPro" id="IPR007349">
    <property type="entry name" value="DUF418"/>
</dbReference>
<feature type="transmembrane region" description="Helical" evidence="2">
    <location>
        <begin position="301"/>
        <end position="319"/>
    </location>
</feature>
<organism evidence="4 5">
    <name type="scientific">Streptomonospora litoralis</name>
    <dbReference type="NCBI Taxonomy" id="2498135"/>
    <lineage>
        <taxon>Bacteria</taxon>
        <taxon>Bacillati</taxon>
        <taxon>Actinomycetota</taxon>
        <taxon>Actinomycetes</taxon>
        <taxon>Streptosporangiales</taxon>
        <taxon>Nocardiopsidaceae</taxon>
        <taxon>Streptomonospora</taxon>
    </lineage>
</organism>
<dbReference type="KEGG" id="strr:EKD16_10185"/>
<feature type="domain" description="DUF418" evidence="3">
    <location>
        <begin position="241"/>
        <end position="406"/>
    </location>
</feature>
<name>A0A4P6Q087_9ACTN</name>
<dbReference type="AlphaFoldDB" id="A0A4P6Q087"/>
<proteinExistence type="predicted"/>
<sequence>MDAIRDPARGPVRPDERAPAPDLARGFMLLLIALANTPWYLYAAQQAGTVAHPADGSAVDRVVQFAMLTAVDGRILPMFALLFGYGLIRLYDRQREAGTRIKAAAAVVQRRNLWLLVLGFAHAALLFTGDILAAYGLTGLVLGWLLLRRSERAMRVTAAVLVGLSLALLLILGLSAAAATLIPAGGGEQAAGSPGFFYDSFSEPGYFASIGPRILGWLFLLPLTVLMPVIPAMIALGMAIGRLRVLERTEHYRGLLAWTAAIGIGGAWLCGLPEALVHVGLVDASETVALSLGGVRQMSGVLGGPGYVALFGLVGDALARRARRGAGVVAVAAVGKRSLSCYLAQSVICAPLLAAWGLGLGAQLGSATMALFAVGVWLVTLVGAYGLERAGRRGPAEALMRRLVYRSPASTEPAAGVSTAPGADRAGRPSGPGGPPATR</sequence>
<feature type="region of interest" description="Disordered" evidence="1">
    <location>
        <begin position="409"/>
        <end position="439"/>
    </location>
</feature>
<keyword evidence="2" id="KW-0812">Transmembrane</keyword>
<feature type="transmembrane region" description="Helical" evidence="2">
    <location>
        <begin position="339"/>
        <end position="358"/>
    </location>
</feature>
<feature type="transmembrane region" description="Helical" evidence="2">
    <location>
        <begin position="255"/>
        <end position="281"/>
    </location>
</feature>
<keyword evidence="2" id="KW-1133">Transmembrane helix</keyword>
<dbReference type="EMBL" id="CP036455">
    <property type="protein sequence ID" value="QBI53823.1"/>
    <property type="molecule type" value="Genomic_DNA"/>
</dbReference>
<evidence type="ECO:0000256" key="2">
    <source>
        <dbReference type="SAM" id="Phobius"/>
    </source>
</evidence>
<feature type="transmembrane region" description="Helical" evidence="2">
    <location>
        <begin position="159"/>
        <end position="182"/>
    </location>
</feature>
<accession>A0A4P6Q087</accession>
<feature type="transmembrane region" description="Helical" evidence="2">
    <location>
        <begin position="131"/>
        <end position="147"/>
    </location>
</feature>
<dbReference type="PANTHER" id="PTHR30590">
    <property type="entry name" value="INNER MEMBRANE PROTEIN"/>
    <property type="match status" value="1"/>
</dbReference>
<dbReference type="RefSeq" id="WP_242677321.1">
    <property type="nucleotide sequence ID" value="NZ_CP036455.1"/>
</dbReference>